<dbReference type="Proteomes" id="UP000018144">
    <property type="component" value="Unassembled WGS sequence"/>
</dbReference>
<dbReference type="PANTHER" id="PTHR34724:SF2">
    <property type="entry name" value="OS12G0596101 PROTEIN"/>
    <property type="match status" value="1"/>
</dbReference>
<proteinExistence type="predicted"/>
<reference evidence="2 3" key="1">
    <citation type="journal article" date="2013" name="PLoS Genet.">
        <title>The genome and development-dependent transcriptomes of Pyronema confluens: a window into fungal evolution.</title>
        <authorList>
            <person name="Traeger S."/>
            <person name="Altegoer F."/>
            <person name="Freitag M."/>
            <person name="Gabaldon T."/>
            <person name="Kempken F."/>
            <person name="Kumar A."/>
            <person name="Marcet-Houben M."/>
            <person name="Poggeler S."/>
            <person name="Stajich J.E."/>
            <person name="Nowrousian M."/>
        </authorList>
    </citation>
    <scope>NUCLEOTIDE SEQUENCE [LARGE SCALE GENOMIC DNA]</scope>
    <source>
        <strain evidence="3">CBS 100304</strain>
        <tissue evidence="2">Vegetative mycelium</tissue>
    </source>
</reference>
<accession>U4LUW4</accession>
<feature type="region of interest" description="Disordered" evidence="1">
    <location>
        <begin position="41"/>
        <end position="65"/>
    </location>
</feature>
<gene>
    <name evidence="2" type="ORF">PCON_12096</name>
</gene>
<evidence type="ECO:0000256" key="1">
    <source>
        <dbReference type="SAM" id="MobiDB-lite"/>
    </source>
</evidence>
<dbReference type="EMBL" id="HF935718">
    <property type="protein sequence ID" value="CCX32001.1"/>
    <property type="molecule type" value="Genomic_DNA"/>
</dbReference>
<dbReference type="AlphaFoldDB" id="U4LUW4"/>
<dbReference type="PANTHER" id="PTHR34724">
    <property type="entry name" value="OS12G0596101 PROTEIN"/>
    <property type="match status" value="1"/>
</dbReference>
<keyword evidence="3" id="KW-1185">Reference proteome</keyword>
<organism evidence="2 3">
    <name type="scientific">Pyronema omphalodes (strain CBS 100304)</name>
    <name type="common">Pyronema confluens</name>
    <dbReference type="NCBI Taxonomy" id="1076935"/>
    <lineage>
        <taxon>Eukaryota</taxon>
        <taxon>Fungi</taxon>
        <taxon>Dikarya</taxon>
        <taxon>Ascomycota</taxon>
        <taxon>Pezizomycotina</taxon>
        <taxon>Pezizomycetes</taxon>
        <taxon>Pezizales</taxon>
        <taxon>Pyronemataceae</taxon>
        <taxon>Pyronema</taxon>
    </lineage>
</organism>
<protein>
    <submittedName>
        <fullName evidence="2">Uncharacterized protein</fullName>
    </submittedName>
</protein>
<dbReference type="OMA" id="WCTCISE"/>
<name>U4LUW4_PYROM</name>
<sequence length="65" mass="6945">MCRRSQCANCSGVTWFGRCGLHIAQVLDPVPKEEWCTCPKPEGSSYPPIGPPPETLAMPAPTASS</sequence>
<evidence type="ECO:0000313" key="3">
    <source>
        <dbReference type="Proteomes" id="UP000018144"/>
    </source>
</evidence>
<evidence type="ECO:0000313" key="2">
    <source>
        <dbReference type="EMBL" id="CCX32001.1"/>
    </source>
</evidence>
<dbReference type="OrthoDB" id="88410at2759"/>